<reference evidence="1 2" key="1">
    <citation type="submission" date="2019-04" db="EMBL/GenBank/DDBJ databases">
        <title>Geobacter oryzae sp. nov., ferric-reducing bacteria isolated from paddy soil.</title>
        <authorList>
            <person name="Xu Z."/>
            <person name="Masuda Y."/>
            <person name="Itoh H."/>
            <person name="Senoo K."/>
        </authorList>
    </citation>
    <scope>NUCLEOTIDE SEQUENCE [LARGE SCALE GENOMIC DNA]</scope>
    <source>
        <strain evidence="1 2">Red111</strain>
    </source>
</reference>
<evidence type="ECO:0000313" key="1">
    <source>
        <dbReference type="EMBL" id="TGU70717.1"/>
    </source>
</evidence>
<gene>
    <name evidence="1" type="ORF">E4633_17110</name>
</gene>
<dbReference type="AlphaFoldDB" id="A0A4S1CBJ6"/>
<evidence type="ECO:0000313" key="2">
    <source>
        <dbReference type="Proteomes" id="UP000306416"/>
    </source>
</evidence>
<dbReference type="RefSeq" id="WP_135871988.1">
    <property type="nucleotide sequence ID" value="NZ_SRSC01000004.1"/>
</dbReference>
<name>A0A4S1CBJ6_9BACT</name>
<protein>
    <submittedName>
        <fullName evidence="1">Uncharacterized protein</fullName>
    </submittedName>
</protein>
<accession>A0A4S1CBJ6</accession>
<dbReference type="Proteomes" id="UP000306416">
    <property type="component" value="Unassembled WGS sequence"/>
</dbReference>
<proteinExistence type="predicted"/>
<dbReference type="PROSITE" id="PS51257">
    <property type="entry name" value="PROKAR_LIPOPROTEIN"/>
    <property type="match status" value="1"/>
</dbReference>
<organism evidence="1 2">
    <name type="scientific">Geomonas terrae</name>
    <dbReference type="NCBI Taxonomy" id="2562681"/>
    <lineage>
        <taxon>Bacteria</taxon>
        <taxon>Pseudomonadati</taxon>
        <taxon>Thermodesulfobacteriota</taxon>
        <taxon>Desulfuromonadia</taxon>
        <taxon>Geobacterales</taxon>
        <taxon>Geobacteraceae</taxon>
        <taxon>Geomonas</taxon>
    </lineage>
</organism>
<dbReference type="EMBL" id="SRSC01000004">
    <property type="protein sequence ID" value="TGU70717.1"/>
    <property type="molecule type" value="Genomic_DNA"/>
</dbReference>
<keyword evidence="2" id="KW-1185">Reference proteome</keyword>
<sequence>MSKICILLVLFFVFMSGCSNTRVIGQKTANIAGPIREIVVVLESKNFRAIDKSEQPYINTLNSTTRKVFAVVHKRIPEVFTQNGIKAKAYLNVDESSGVPKTLSPMQLKEFPYLLTITPSNANIRKRDGNTNIDMAAHIYDHLQGKVVWRGSITYSESSYAIINDKTADVFIDRILSRLRDVGFVPLKPDGTLRVSATDSVKAPNLTTSYEASANNEMPCSKAVLWVKENNKWGSNAPIVQSVQKQLDSGIGKSKVVWEIGRGVTKDGKDYRIECINDNLNIKELTAEEADKRKIKDTSVKFWSK</sequence>
<comment type="caution">
    <text evidence="1">The sequence shown here is derived from an EMBL/GenBank/DDBJ whole genome shotgun (WGS) entry which is preliminary data.</text>
</comment>